<evidence type="ECO:0000256" key="2">
    <source>
        <dbReference type="ARBA" id="ARBA00006734"/>
    </source>
</evidence>
<protein>
    <recommendedName>
        <fullName evidence="9">Protein farnesyltransferase/geranylgeranyltransferase type-1 subunit alpha</fullName>
        <ecNumber evidence="4">2.5.1.58</ecNumber>
        <ecNumber evidence="3">2.5.1.59</ecNumber>
    </recommendedName>
    <alternativeName>
        <fullName evidence="12">CAAX farnesyltransferase subunit alpha</fullName>
    </alternativeName>
    <alternativeName>
        <fullName evidence="11">FTase-alpha</fullName>
    </alternativeName>
    <alternativeName>
        <fullName evidence="10">Ras proteins prenyltransferase subunit alpha</fullName>
    </alternativeName>
    <alternativeName>
        <fullName evidence="13">Type I protein geranyl-geranyltransferase subunit alpha</fullName>
    </alternativeName>
</protein>
<evidence type="ECO:0000313" key="14">
    <source>
        <dbReference type="EMBL" id="KDN52916.1"/>
    </source>
</evidence>
<dbReference type="Proteomes" id="UP000027361">
    <property type="component" value="Unassembled WGS sequence"/>
</dbReference>
<dbReference type="GO" id="GO:0004660">
    <property type="term" value="F:protein farnesyltransferase activity"/>
    <property type="evidence" value="ECO:0007669"/>
    <property type="project" value="UniProtKB-EC"/>
</dbReference>
<evidence type="ECO:0000256" key="4">
    <source>
        <dbReference type="ARBA" id="ARBA00012702"/>
    </source>
</evidence>
<evidence type="ECO:0000256" key="6">
    <source>
        <dbReference type="ARBA" id="ARBA00022679"/>
    </source>
</evidence>
<dbReference type="RefSeq" id="XP_013245755.1">
    <property type="nucleotide sequence ID" value="XM_013390301.1"/>
</dbReference>
<dbReference type="GO" id="GO:0005953">
    <property type="term" value="C:CAAX-protein geranylgeranyltransferase complex"/>
    <property type="evidence" value="ECO:0007669"/>
    <property type="project" value="TreeGrafter"/>
</dbReference>
<keyword evidence="6 14" id="KW-0808">Transferase</keyword>
<keyword evidence="15" id="KW-1185">Reference proteome</keyword>
<dbReference type="GO" id="GO:0005965">
    <property type="term" value="C:protein farnesyltransferase complex"/>
    <property type="evidence" value="ECO:0007669"/>
    <property type="project" value="TreeGrafter"/>
</dbReference>
<dbReference type="GeneID" id="25266314"/>
<dbReference type="PANTHER" id="PTHR11129">
    <property type="entry name" value="PROTEIN FARNESYLTRANSFERASE ALPHA SUBUNIT/RAB GERANYLGERANYL TRANSFERASE ALPHA SUBUNIT"/>
    <property type="match status" value="1"/>
</dbReference>
<dbReference type="InterPro" id="IPR002088">
    <property type="entry name" value="Prenyl_trans_a"/>
</dbReference>
<dbReference type="GO" id="GO:0004662">
    <property type="term" value="F:CAAX-protein geranylgeranyltransferase activity"/>
    <property type="evidence" value="ECO:0007669"/>
    <property type="project" value="UniProtKB-EC"/>
</dbReference>
<name>A0A066WGK9_TILAU</name>
<dbReference type="InParanoid" id="A0A066WGK9"/>
<dbReference type="Gene3D" id="1.25.40.120">
    <property type="entry name" value="Protein prenylyltransferase"/>
    <property type="match status" value="1"/>
</dbReference>
<reference evidence="14 15" key="1">
    <citation type="submission" date="2014-05" db="EMBL/GenBank/DDBJ databases">
        <title>Draft genome sequence of a rare smut relative, Tilletiaria anomala UBC 951.</title>
        <authorList>
            <consortium name="DOE Joint Genome Institute"/>
            <person name="Toome M."/>
            <person name="Kuo A."/>
            <person name="Henrissat B."/>
            <person name="Lipzen A."/>
            <person name="Tritt A."/>
            <person name="Yoshinaga Y."/>
            <person name="Zane M."/>
            <person name="Barry K."/>
            <person name="Grigoriev I.V."/>
            <person name="Spatafora J.W."/>
            <person name="Aimea M.C."/>
        </authorList>
    </citation>
    <scope>NUCLEOTIDE SEQUENCE [LARGE SCALE GENOMIC DNA]</scope>
    <source>
        <strain evidence="14 15">UBC 951</strain>
    </source>
</reference>
<dbReference type="AlphaFoldDB" id="A0A066WGK9"/>
<evidence type="ECO:0000256" key="7">
    <source>
        <dbReference type="ARBA" id="ARBA00022737"/>
    </source>
</evidence>
<evidence type="ECO:0000313" key="15">
    <source>
        <dbReference type="Proteomes" id="UP000027361"/>
    </source>
</evidence>
<gene>
    <name evidence="14" type="ORF">K437DRAFT_271974</name>
</gene>
<keyword evidence="5" id="KW-0637">Prenyltransferase</keyword>
<dbReference type="STRING" id="1037660.A0A066WGK9"/>
<dbReference type="SUPFAM" id="SSF48439">
    <property type="entry name" value="Protein prenylyltransferase"/>
    <property type="match status" value="1"/>
</dbReference>
<evidence type="ECO:0000256" key="12">
    <source>
        <dbReference type="ARBA" id="ARBA00043086"/>
    </source>
</evidence>
<comment type="cofactor">
    <cofactor evidence="1">
        <name>Mg(2+)</name>
        <dbReference type="ChEBI" id="CHEBI:18420"/>
    </cofactor>
</comment>
<organism evidence="14 15">
    <name type="scientific">Tilletiaria anomala (strain ATCC 24038 / CBS 436.72 / UBC 951)</name>
    <dbReference type="NCBI Taxonomy" id="1037660"/>
    <lineage>
        <taxon>Eukaryota</taxon>
        <taxon>Fungi</taxon>
        <taxon>Dikarya</taxon>
        <taxon>Basidiomycota</taxon>
        <taxon>Ustilaginomycotina</taxon>
        <taxon>Exobasidiomycetes</taxon>
        <taxon>Georgefischeriales</taxon>
        <taxon>Tilletiariaceae</taxon>
        <taxon>Tilletiaria</taxon>
    </lineage>
</organism>
<dbReference type="EC" id="2.5.1.58" evidence="4"/>
<proteinExistence type="inferred from homology"/>
<comment type="caution">
    <text evidence="14">The sequence shown here is derived from an EMBL/GenBank/DDBJ whole genome shotgun (WGS) entry which is preliminary data.</text>
</comment>
<keyword evidence="7" id="KW-0677">Repeat</keyword>
<evidence type="ECO:0000256" key="13">
    <source>
        <dbReference type="ARBA" id="ARBA00043219"/>
    </source>
</evidence>
<accession>A0A066WGK9</accession>
<dbReference type="EC" id="2.5.1.59" evidence="3"/>
<evidence type="ECO:0000256" key="10">
    <source>
        <dbReference type="ARBA" id="ARBA00041392"/>
    </source>
</evidence>
<keyword evidence="8" id="KW-0460">Magnesium</keyword>
<evidence type="ECO:0000256" key="9">
    <source>
        <dbReference type="ARBA" id="ARBA00040965"/>
    </source>
</evidence>
<dbReference type="PROSITE" id="PS51147">
    <property type="entry name" value="PFTA"/>
    <property type="match status" value="5"/>
</dbReference>
<dbReference type="HOGENOM" id="CLU_026582_1_0_1"/>
<dbReference type="Pfam" id="PF01239">
    <property type="entry name" value="PPTA"/>
    <property type="match status" value="5"/>
</dbReference>
<evidence type="ECO:0000256" key="8">
    <source>
        <dbReference type="ARBA" id="ARBA00022842"/>
    </source>
</evidence>
<dbReference type="PANTHER" id="PTHR11129:SF1">
    <property type="entry name" value="PROTEIN FARNESYLTRANSFERASE_GERANYLGERANYLTRANSFERASE TYPE-1 SUBUNIT ALPHA"/>
    <property type="match status" value="1"/>
</dbReference>
<evidence type="ECO:0000256" key="3">
    <source>
        <dbReference type="ARBA" id="ARBA00012700"/>
    </source>
</evidence>
<evidence type="ECO:0000256" key="11">
    <source>
        <dbReference type="ARBA" id="ARBA00042436"/>
    </source>
</evidence>
<evidence type="ECO:0000256" key="5">
    <source>
        <dbReference type="ARBA" id="ARBA00022602"/>
    </source>
</evidence>
<evidence type="ECO:0000256" key="1">
    <source>
        <dbReference type="ARBA" id="ARBA00001946"/>
    </source>
</evidence>
<dbReference type="OrthoDB" id="10255768at2759"/>
<dbReference type="EMBL" id="JMSN01000005">
    <property type="protein sequence ID" value="KDN52916.1"/>
    <property type="molecule type" value="Genomic_DNA"/>
</dbReference>
<comment type="similarity">
    <text evidence="2">Belongs to the protein prenyltransferase subunit alpha family.</text>
</comment>
<sequence length="438" mass="49091">MVDTQPPFDASSPLWADLSPVYQQECDSPLCPILYDPKYSKAMDLFRALTLKPEYSARALALTTHLIRLNPSNYSLWAFRARILLSESEAHQAPMTDDAFVLPLSTSLRERLAQELDFMDVLAKENMKNYQVWQHRKVVVAELSKCVAVSHATHTADAQPSTAAQAEEEEWKQAAARELYFVAQTLSQDAKNYHTWAYRQWVLCHFGGLPDKRGYDAAQEAVSGSMTAIRRATARSVWAGELAYVEMLLDADLRNNSAWNHRFFTLFASGRAASDDTIASSTPAAAAPDAAALEPEVRMVLSEVEYVQSKLRIARNNCSAWNYLRGIVQRLFSDGSPGGSTDGSCQPSARRELATQIRKEVDAFAHSLIPEVPEARGQDVPLALEWLLDSAELELTTCGPTRSRRLIAEAEEIIKRIKIADPMRTRYWEYRRAGFRAA</sequence>